<organism evidence="1 2">
    <name type="scientific">Vigna angularis var. angularis</name>
    <dbReference type="NCBI Taxonomy" id="157739"/>
    <lineage>
        <taxon>Eukaryota</taxon>
        <taxon>Viridiplantae</taxon>
        <taxon>Streptophyta</taxon>
        <taxon>Embryophyta</taxon>
        <taxon>Tracheophyta</taxon>
        <taxon>Spermatophyta</taxon>
        <taxon>Magnoliopsida</taxon>
        <taxon>eudicotyledons</taxon>
        <taxon>Gunneridae</taxon>
        <taxon>Pentapetalae</taxon>
        <taxon>rosids</taxon>
        <taxon>fabids</taxon>
        <taxon>Fabales</taxon>
        <taxon>Fabaceae</taxon>
        <taxon>Papilionoideae</taxon>
        <taxon>50 kb inversion clade</taxon>
        <taxon>NPAAA clade</taxon>
        <taxon>indigoferoid/millettioid clade</taxon>
        <taxon>Phaseoleae</taxon>
        <taxon>Vigna</taxon>
    </lineage>
</organism>
<reference evidence="1 2" key="1">
    <citation type="journal article" date="2015" name="Sci. Rep.">
        <title>The power of single molecule real-time sequencing technology in the de novo assembly of a eukaryotic genome.</title>
        <authorList>
            <person name="Sakai H."/>
            <person name="Naito K."/>
            <person name="Ogiso-Tanaka E."/>
            <person name="Takahashi Y."/>
            <person name="Iseki K."/>
            <person name="Muto C."/>
            <person name="Satou K."/>
            <person name="Teruya K."/>
            <person name="Shiroma A."/>
            <person name="Shimoji M."/>
            <person name="Hirano T."/>
            <person name="Itoh T."/>
            <person name="Kaga A."/>
            <person name="Tomooka N."/>
        </authorList>
    </citation>
    <scope>NUCLEOTIDE SEQUENCE [LARGE SCALE GENOMIC DNA]</scope>
    <source>
        <strain evidence="2">cv. Shumari</strain>
    </source>
</reference>
<dbReference type="CDD" id="cd09272">
    <property type="entry name" value="RNase_HI_RT_Ty1"/>
    <property type="match status" value="1"/>
</dbReference>
<evidence type="ECO:0008006" key="3">
    <source>
        <dbReference type="Google" id="ProtNLM"/>
    </source>
</evidence>
<keyword evidence="2" id="KW-1185">Reference proteome</keyword>
<gene>
    <name evidence="1" type="primary">Vigan.02G237600</name>
    <name evidence="1" type="ORF">VIGAN_02237600</name>
</gene>
<proteinExistence type="predicted"/>
<accession>A0A0S3RFL9</accession>
<dbReference type="EMBL" id="AP015035">
    <property type="protein sequence ID" value="BAT79480.1"/>
    <property type="molecule type" value="Genomic_DNA"/>
</dbReference>
<protein>
    <recommendedName>
        <fullName evidence="3">Reverse transcriptase Ty1/copia-type domain-containing protein</fullName>
    </recommendedName>
</protein>
<sequence length="122" mass="14224">MDHWKTAKRVMRYLHRTNDYMLTYRRSDRLEITGYSDLDFAGCQDSLRSTSSYIFMLASDAVSWCSAKQTLTASSTMTTEFVACYEASNQNIWLRNFVPRLHIIEGIERPLKLYCDNKSAIM</sequence>
<dbReference type="AlphaFoldDB" id="A0A0S3RFL9"/>
<name>A0A0S3RFL9_PHAAN</name>
<dbReference type="OrthoDB" id="1645289at2759"/>
<dbReference type="PANTHER" id="PTHR11439">
    <property type="entry name" value="GAG-POL-RELATED RETROTRANSPOSON"/>
    <property type="match status" value="1"/>
</dbReference>
<evidence type="ECO:0000313" key="1">
    <source>
        <dbReference type="EMBL" id="BAT79480.1"/>
    </source>
</evidence>
<evidence type="ECO:0000313" key="2">
    <source>
        <dbReference type="Proteomes" id="UP000291084"/>
    </source>
</evidence>
<dbReference type="PANTHER" id="PTHR11439:SF467">
    <property type="entry name" value="INTEGRASE CATALYTIC DOMAIN-CONTAINING PROTEIN"/>
    <property type="match status" value="1"/>
</dbReference>
<dbReference type="Proteomes" id="UP000291084">
    <property type="component" value="Chromosome 2"/>
</dbReference>